<dbReference type="InterPro" id="IPR029058">
    <property type="entry name" value="AB_hydrolase_fold"/>
</dbReference>
<evidence type="ECO:0000313" key="2">
    <source>
        <dbReference type="Proteomes" id="UP000425960"/>
    </source>
</evidence>
<dbReference type="Proteomes" id="UP000425960">
    <property type="component" value="Chromosome"/>
</dbReference>
<name>A0A5K8A128_9BACT</name>
<proteinExistence type="predicted"/>
<dbReference type="SUPFAM" id="SSF53474">
    <property type="entry name" value="alpha/beta-Hydrolases"/>
    <property type="match status" value="1"/>
</dbReference>
<protein>
    <recommendedName>
        <fullName evidence="3">Alpha/beta hydrolase</fullName>
    </recommendedName>
</protein>
<sequence>MGYTVLLGEYRGYGRSAGSPSQERVAFDFQAFYDLLVSLPFVDPQKVVFHGRSLGGSVLSELSRSRQPAGIIVESAFISIKAMAHGAPDLLLVDRYDTLSALMDYPGPTLIIHGTRDDVVPVSHALEMKKRIPRAELLLYDFGHSDGPPDWDVYWNDISAFLKRALD</sequence>
<dbReference type="PANTHER" id="PTHR12277:SF79">
    <property type="entry name" value="XAA-PRO DIPEPTIDYL-PEPTIDASE-RELATED"/>
    <property type="match status" value="1"/>
</dbReference>
<dbReference type="KEGG" id="dov:DSCO28_68350"/>
<evidence type="ECO:0000313" key="1">
    <source>
        <dbReference type="EMBL" id="BBO86269.1"/>
    </source>
</evidence>
<reference evidence="1 2" key="1">
    <citation type="submission" date="2019-11" db="EMBL/GenBank/DDBJ databases">
        <title>Comparative genomics of hydrocarbon-degrading Desulfosarcina strains.</title>
        <authorList>
            <person name="Watanabe M."/>
            <person name="Kojima H."/>
            <person name="Fukui M."/>
        </authorList>
    </citation>
    <scope>NUCLEOTIDE SEQUENCE [LARGE SCALE GENOMIC DNA]</scope>
    <source>
        <strain evidence="1 2">28bB2T</strain>
    </source>
</reference>
<dbReference type="PANTHER" id="PTHR12277">
    <property type="entry name" value="ALPHA/BETA HYDROLASE DOMAIN-CONTAINING PROTEIN"/>
    <property type="match status" value="1"/>
</dbReference>
<gene>
    <name evidence="1" type="ORF">DSCO28_68350</name>
</gene>
<dbReference type="Gene3D" id="3.40.50.1820">
    <property type="entry name" value="alpha/beta hydrolase"/>
    <property type="match status" value="1"/>
</dbReference>
<accession>A0A5K8A128</accession>
<dbReference type="AlphaFoldDB" id="A0A5K8A128"/>
<organism evidence="1 2">
    <name type="scientific">Desulfosarcina ovata subsp. sediminis</name>
    <dbReference type="NCBI Taxonomy" id="885957"/>
    <lineage>
        <taxon>Bacteria</taxon>
        <taxon>Pseudomonadati</taxon>
        <taxon>Thermodesulfobacteriota</taxon>
        <taxon>Desulfobacteria</taxon>
        <taxon>Desulfobacterales</taxon>
        <taxon>Desulfosarcinaceae</taxon>
        <taxon>Desulfosarcina</taxon>
    </lineage>
</organism>
<evidence type="ECO:0008006" key="3">
    <source>
        <dbReference type="Google" id="ProtNLM"/>
    </source>
</evidence>
<dbReference type="EMBL" id="AP021876">
    <property type="protein sequence ID" value="BBO86269.1"/>
    <property type="molecule type" value="Genomic_DNA"/>
</dbReference>